<organism evidence="3 4">
    <name type="scientific">Elysia crispata</name>
    <name type="common">lettuce slug</name>
    <dbReference type="NCBI Taxonomy" id="231223"/>
    <lineage>
        <taxon>Eukaryota</taxon>
        <taxon>Metazoa</taxon>
        <taxon>Spiralia</taxon>
        <taxon>Lophotrochozoa</taxon>
        <taxon>Mollusca</taxon>
        <taxon>Gastropoda</taxon>
        <taxon>Heterobranchia</taxon>
        <taxon>Euthyneura</taxon>
        <taxon>Panpulmonata</taxon>
        <taxon>Sacoglossa</taxon>
        <taxon>Placobranchoidea</taxon>
        <taxon>Plakobranchidae</taxon>
        <taxon>Elysia</taxon>
    </lineage>
</organism>
<comment type="caution">
    <text evidence="3">The sequence shown here is derived from an EMBL/GenBank/DDBJ whole genome shotgun (WGS) entry which is preliminary data.</text>
</comment>
<dbReference type="Proteomes" id="UP001283361">
    <property type="component" value="Unassembled WGS sequence"/>
</dbReference>
<dbReference type="Pfam" id="PF13673">
    <property type="entry name" value="Acetyltransf_10"/>
    <property type="match status" value="1"/>
</dbReference>
<dbReference type="Gene3D" id="3.90.228.10">
    <property type="match status" value="1"/>
</dbReference>
<dbReference type="CDD" id="cd04301">
    <property type="entry name" value="NAT_SF"/>
    <property type="match status" value="1"/>
</dbReference>
<dbReference type="GO" id="GO:0016747">
    <property type="term" value="F:acyltransferase activity, transferring groups other than amino-acyl groups"/>
    <property type="evidence" value="ECO:0007669"/>
    <property type="project" value="InterPro"/>
</dbReference>
<accession>A0AAE0YS00</accession>
<feature type="domain" description="N-acetyltransferase" evidence="2">
    <location>
        <begin position="165"/>
        <end position="338"/>
    </location>
</feature>
<gene>
    <name evidence="3" type="ORF">RRG08_033012</name>
</gene>
<feature type="compositionally biased region" description="Basic and acidic residues" evidence="1">
    <location>
        <begin position="143"/>
        <end position="157"/>
    </location>
</feature>
<evidence type="ECO:0000259" key="2">
    <source>
        <dbReference type="PROSITE" id="PS51186"/>
    </source>
</evidence>
<feature type="compositionally biased region" description="Acidic residues" evidence="1">
    <location>
        <begin position="183"/>
        <end position="201"/>
    </location>
</feature>
<dbReference type="SUPFAM" id="SSF56399">
    <property type="entry name" value="ADP-ribosylation"/>
    <property type="match status" value="1"/>
</dbReference>
<protein>
    <recommendedName>
        <fullName evidence="2">N-acetyltransferase domain-containing protein</fullName>
    </recommendedName>
</protein>
<evidence type="ECO:0000313" key="3">
    <source>
        <dbReference type="EMBL" id="KAK3756128.1"/>
    </source>
</evidence>
<dbReference type="Gene3D" id="3.40.630.30">
    <property type="match status" value="1"/>
</dbReference>
<sequence>MADHIGIQVPLSETNMQSAQETQENKEDIDCFGRPGSQIDGKIEFKNQFGESVYGVPVIVDFKRVMQLGQVSPSDGVIAGVSNRDLLHAVVGLYDISLSDMESETIYTTVCARWARTIVLVQDLKDAVDVLTERNVKQKSKGKKEDDSKSEGENIDWRSRINENENILKEDEPVISAFVEAFSDTEEEDEEEDEEDEEEEENFSKGIHTFINNTIERRKQRESCSGIIQPTMVGIENRLLGCATFERKFVAHKERVIHLTLISVRPRYRKFRIGRYLLSKCVSPIVVGNHDAVVVHADNSAVDFFRKFGFSDDVILNSKWGDLADAFTNCTLMSYLPGFSGHSLLSSSVSKEKDPDIYEIDQELRLWQTKSKEAYQGQLCCAMKFRNEILQLKYLVKSQNELLNKLVSDNDKVRRDKLQVERDLLALQLQTAEENFTQATQDLPADEDEDPINTVELIDLMENYLATHISSKQNLSRNEPPPLPPPPRVEKSSAPYTVESNSDIITRFTEGMEMDRSINVRYSVTSISKAPDNPTLRLRYKSSLDLLQDPDMVTELYYAGSLEKPSRLAQILANGFSEEDFTHGEFGRGLYFTKYPSKAAQFSALGKLLEVRVGLGRVETVMKYDRTRKEPTKGHDSVISPGRLYRPGDQGEAAMLCQEYILFDCDKVLPLCIITYSANPSP</sequence>
<dbReference type="PROSITE" id="PS51186">
    <property type="entry name" value="GNAT"/>
    <property type="match status" value="1"/>
</dbReference>
<keyword evidence="4" id="KW-1185">Reference proteome</keyword>
<dbReference type="InterPro" id="IPR000182">
    <property type="entry name" value="GNAT_dom"/>
</dbReference>
<dbReference type="AlphaFoldDB" id="A0AAE0YS00"/>
<proteinExistence type="predicted"/>
<feature type="region of interest" description="Disordered" evidence="1">
    <location>
        <begin position="135"/>
        <end position="157"/>
    </location>
</feature>
<reference evidence="3" key="1">
    <citation type="journal article" date="2023" name="G3 (Bethesda)">
        <title>A reference genome for the long-term kleptoplast-retaining sea slug Elysia crispata morphotype clarki.</title>
        <authorList>
            <person name="Eastman K.E."/>
            <person name="Pendleton A.L."/>
            <person name="Shaikh M.A."/>
            <person name="Suttiyut T."/>
            <person name="Ogas R."/>
            <person name="Tomko P."/>
            <person name="Gavelis G."/>
            <person name="Widhalm J.R."/>
            <person name="Wisecaver J.H."/>
        </authorList>
    </citation>
    <scope>NUCLEOTIDE SEQUENCE</scope>
    <source>
        <strain evidence="3">ECLA1</strain>
    </source>
</reference>
<feature type="region of interest" description="Disordered" evidence="1">
    <location>
        <begin position="183"/>
        <end position="205"/>
    </location>
</feature>
<evidence type="ECO:0000256" key="1">
    <source>
        <dbReference type="SAM" id="MobiDB-lite"/>
    </source>
</evidence>
<dbReference type="SUPFAM" id="SSF55729">
    <property type="entry name" value="Acyl-CoA N-acyltransferases (Nat)"/>
    <property type="match status" value="1"/>
</dbReference>
<feature type="region of interest" description="Disordered" evidence="1">
    <location>
        <begin position="470"/>
        <end position="496"/>
    </location>
</feature>
<dbReference type="InterPro" id="IPR016181">
    <property type="entry name" value="Acyl_CoA_acyltransferase"/>
</dbReference>
<dbReference type="EMBL" id="JAWDGP010005555">
    <property type="protein sequence ID" value="KAK3756128.1"/>
    <property type="molecule type" value="Genomic_DNA"/>
</dbReference>
<name>A0AAE0YS00_9GAST</name>
<evidence type="ECO:0000313" key="4">
    <source>
        <dbReference type="Proteomes" id="UP001283361"/>
    </source>
</evidence>